<evidence type="ECO:0000313" key="3">
    <source>
        <dbReference type="EMBL" id="BDU74305.1"/>
    </source>
</evidence>
<gene>
    <name evidence="3" type="ORF">METEAL_34790</name>
</gene>
<dbReference type="EMBL" id="AP027080">
    <property type="protein sequence ID" value="BDU74305.1"/>
    <property type="molecule type" value="Genomic_DNA"/>
</dbReference>
<organism evidence="3 4">
    <name type="scientific">Mesoterricola silvestris</name>
    <dbReference type="NCBI Taxonomy" id="2927979"/>
    <lineage>
        <taxon>Bacteria</taxon>
        <taxon>Pseudomonadati</taxon>
        <taxon>Acidobacteriota</taxon>
        <taxon>Holophagae</taxon>
        <taxon>Holophagales</taxon>
        <taxon>Holophagaceae</taxon>
        <taxon>Mesoterricola</taxon>
    </lineage>
</organism>
<sequence>MLLESSLVSAGLGLFFPQAAPPAAPPPALSPFPTVAAEPWTTWLPRPGTRSGCEPAPAAPGSGTPLQDLPPEPPVEVVAPLELEEDNGHSVLLYPGRLVTNERGLPALARHLGRAEGGAFIGVGALSSLLQLGMQRRERGILLDYDREVVRLNRGLLALIRAINETPGARTEIQRYQFLCALCMADVPGTTLEGVAKGPGGPQARFRALLEHIGKAPLLDPARAAEHLRPALKTLAKVYTEATLSGGPANLMKGLENQARKSWRGTPSFETHLRGHQGRFAAQVMKAEWEYYFRHLVATPAEAAQLFPMDDAAWQRLAAMHGEGRIQVMRADLTKGDGALAALGRALKAAGVPVTVLYASNAMQHFGSVPANRFHFLANLDALPWADDAVVLMAGTPGLLPAILTRAQEDLAEAGGDVFTYHALRPQDVRVAVGRAW</sequence>
<feature type="region of interest" description="Disordered" evidence="1">
    <location>
        <begin position="44"/>
        <end position="70"/>
    </location>
</feature>
<dbReference type="Proteomes" id="UP001238179">
    <property type="component" value="Chromosome"/>
</dbReference>
<dbReference type="RefSeq" id="WP_316412980.1">
    <property type="nucleotide sequence ID" value="NZ_AP027080.1"/>
</dbReference>
<evidence type="ECO:0000259" key="2">
    <source>
        <dbReference type="Pfam" id="PF25046"/>
    </source>
</evidence>
<proteinExistence type="predicted"/>
<keyword evidence="4" id="KW-1185">Reference proteome</keyword>
<protein>
    <recommendedName>
        <fullName evidence="2">DUF7790 domain-containing protein</fullName>
    </recommendedName>
</protein>
<dbReference type="Pfam" id="PF25046">
    <property type="entry name" value="DUF7790"/>
    <property type="match status" value="2"/>
</dbReference>
<reference evidence="4" key="1">
    <citation type="journal article" date="2023" name="Int. J. Syst. Evol. Microbiol.">
        <title>Mesoterricola silvestris gen. nov., sp. nov., Mesoterricola sediminis sp. nov., Geothrix oryzae sp. nov., Geothrix edaphica sp. nov., Geothrix rubra sp. nov., and Geothrix limicola sp. nov., six novel members of Acidobacteriota isolated from soils.</title>
        <authorList>
            <person name="Itoh H."/>
            <person name="Sugisawa Y."/>
            <person name="Mise K."/>
            <person name="Xu Z."/>
            <person name="Kuniyasu M."/>
            <person name="Ushijima N."/>
            <person name="Kawano K."/>
            <person name="Kobayashi E."/>
            <person name="Shiratori Y."/>
            <person name="Masuda Y."/>
            <person name="Senoo K."/>
        </authorList>
    </citation>
    <scope>NUCLEOTIDE SEQUENCE [LARGE SCALE GENOMIC DNA]</scope>
    <source>
        <strain evidence="4">W79</strain>
    </source>
</reference>
<accession>A0AA48GRD7</accession>
<evidence type="ECO:0000313" key="4">
    <source>
        <dbReference type="Proteomes" id="UP001238179"/>
    </source>
</evidence>
<dbReference type="InterPro" id="IPR056692">
    <property type="entry name" value="DUF7790"/>
</dbReference>
<dbReference type="KEGG" id="msil:METEAL_34790"/>
<feature type="domain" description="DUF7790" evidence="2">
    <location>
        <begin position="99"/>
        <end position="165"/>
    </location>
</feature>
<dbReference type="AlphaFoldDB" id="A0AA48GRD7"/>
<feature type="domain" description="DUF7790" evidence="2">
    <location>
        <begin position="301"/>
        <end position="394"/>
    </location>
</feature>
<name>A0AA48GRD7_9BACT</name>
<evidence type="ECO:0000256" key="1">
    <source>
        <dbReference type="SAM" id="MobiDB-lite"/>
    </source>
</evidence>